<dbReference type="Proteomes" id="UP000290013">
    <property type="component" value="Chromosome"/>
</dbReference>
<sequence length="128" mass="14668">MKTKLFTLGILYSLIACTHSAKDADAKTTVQTEAKTINDDEIVRETITDRHGEEMEIIRNETKNTVVIRLNGKSYELHKNHENPGYSTSDSKYQFTENKKDVTFLKKDVDMVLFHGDKNLNNEKMASQ</sequence>
<proteinExistence type="predicted"/>
<accession>A0A4U8WKU0</accession>
<dbReference type="KEGG" id="ctai:NCTC12078_01419"/>
<evidence type="ECO:0000313" key="2">
    <source>
        <dbReference type="EMBL" id="VFB03408.1"/>
    </source>
</evidence>
<feature type="chain" id="PRO_5020507771" description="Lipoprotein" evidence="1">
    <location>
        <begin position="22"/>
        <end position="128"/>
    </location>
</feature>
<dbReference type="AlphaFoldDB" id="A0A4U8WKU0"/>
<dbReference type="EMBL" id="LR215974">
    <property type="protein sequence ID" value="VFB03408.1"/>
    <property type="molecule type" value="Genomic_DNA"/>
</dbReference>
<organism evidence="2 3">
    <name type="scientific">Chryseobacterium taihuense</name>
    <dbReference type="NCBI Taxonomy" id="1141221"/>
    <lineage>
        <taxon>Bacteria</taxon>
        <taxon>Pseudomonadati</taxon>
        <taxon>Bacteroidota</taxon>
        <taxon>Flavobacteriia</taxon>
        <taxon>Flavobacteriales</taxon>
        <taxon>Weeksellaceae</taxon>
        <taxon>Chryseobacterium group</taxon>
        <taxon>Chryseobacterium</taxon>
    </lineage>
</organism>
<evidence type="ECO:0008006" key="4">
    <source>
        <dbReference type="Google" id="ProtNLM"/>
    </source>
</evidence>
<protein>
    <recommendedName>
        <fullName evidence="4">Lipoprotein</fullName>
    </recommendedName>
</protein>
<dbReference type="PROSITE" id="PS51257">
    <property type="entry name" value="PROKAR_LIPOPROTEIN"/>
    <property type="match status" value="1"/>
</dbReference>
<name>A0A4U8WKU0_9FLAO</name>
<feature type="signal peptide" evidence="1">
    <location>
        <begin position="1"/>
        <end position="21"/>
    </location>
</feature>
<gene>
    <name evidence="2" type="ORF">NCTC12078_01419</name>
</gene>
<evidence type="ECO:0000313" key="3">
    <source>
        <dbReference type="Proteomes" id="UP000290013"/>
    </source>
</evidence>
<reference evidence="2 3" key="1">
    <citation type="submission" date="2019-02" db="EMBL/GenBank/DDBJ databases">
        <authorList>
            <consortium name="Pathogen Informatics"/>
        </authorList>
    </citation>
    <scope>NUCLEOTIDE SEQUENCE [LARGE SCALE GENOMIC DNA]</scope>
    <source>
        <strain evidence="2 3">3012STDY6944375</strain>
    </source>
</reference>
<keyword evidence="1" id="KW-0732">Signal</keyword>
<dbReference type="RefSeq" id="WP_130914031.1">
    <property type="nucleotide sequence ID" value="NZ_LR215974.1"/>
</dbReference>
<evidence type="ECO:0000256" key="1">
    <source>
        <dbReference type="SAM" id="SignalP"/>
    </source>
</evidence>